<evidence type="ECO:0000313" key="1">
    <source>
        <dbReference type="EMBL" id="OSY89528.1"/>
    </source>
</evidence>
<accession>A0A1Y2PIK4</accession>
<sequence>MYTLSILNNYTHDCTIKVATDKGASPVYQGQKNTFENLGNAILKVPGMGVVNFIDLAATKIKGHEEYPKEHWGVLVRTHTVEGYYRYEGGGELTLTIDELGSYTLTTQNGTMIMISLPELTIN</sequence>
<dbReference type="InParanoid" id="A0A1Y2PIK4"/>
<dbReference type="RefSeq" id="WP_086029344.1">
    <property type="nucleotide sequence ID" value="NZ_LAPZ01000001.1"/>
</dbReference>
<name>A0A1Y2PIK4_9FLAO</name>
<comment type="caution">
    <text evidence="1">The sequence shown here is derived from an EMBL/GenBank/DDBJ whole genome shotgun (WGS) entry which is preliminary data.</text>
</comment>
<dbReference type="STRING" id="1635173.WH52_02530"/>
<gene>
    <name evidence="1" type="ORF">WH52_02530</name>
</gene>
<dbReference type="Proteomes" id="UP000194221">
    <property type="component" value="Unassembled WGS sequence"/>
</dbReference>
<reference evidence="1 2" key="1">
    <citation type="submission" date="2015-03" db="EMBL/GenBank/DDBJ databases">
        <title>Genome sequence of Tenacibaculum sp. S2-2, isolated from intestinal microbiota of sea cucumber, Apostichopus japonicas.</title>
        <authorList>
            <person name="Shao Z."/>
            <person name="Wang L."/>
            <person name="Li X."/>
        </authorList>
    </citation>
    <scope>NUCLEOTIDE SEQUENCE [LARGE SCALE GENOMIC DNA]</scope>
    <source>
        <strain evidence="1 2">S2-2</strain>
    </source>
</reference>
<organism evidence="1 2">
    <name type="scientific">Tenacibaculum holothuriorum</name>
    <dbReference type="NCBI Taxonomy" id="1635173"/>
    <lineage>
        <taxon>Bacteria</taxon>
        <taxon>Pseudomonadati</taxon>
        <taxon>Bacteroidota</taxon>
        <taxon>Flavobacteriia</taxon>
        <taxon>Flavobacteriales</taxon>
        <taxon>Flavobacteriaceae</taxon>
        <taxon>Tenacibaculum</taxon>
    </lineage>
</organism>
<proteinExistence type="predicted"/>
<protein>
    <submittedName>
        <fullName evidence="1">Uncharacterized protein</fullName>
    </submittedName>
</protein>
<keyword evidence="2" id="KW-1185">Reference proteome</keyword>
<dbReference type="EMBL" id="LAPZ01000001">
    <property type="protein sequence ID" value="OSY89528.1"/>
    <property type="molecule type" value="Genomic_DNA"/>
</dbReference>
<evidence type="ECO:0000313" key="2">
    <source>
        <dbReference type="Proteomes" id="UP000194221"/>
    </source>
</evidence>
<dbReference type="AlphaFoldDB" id="A0A1Y2PIK4"/>
<dbReference type="OrthoDB" id="1202205at2"/>